<keyword evidence="7" id="KW-0443">Lipid metabolism</keyword>
<gene>
    <name evidence="10" type="ORF">ACFQDM_10470</name>
</gene>
<dbReference type="PANTHER" id="PTHR11351">
    <property type="entry name" value="ACYL-COA DESATURASE"/>
    <property type="match status" value="1"/>
</dbReference>
<accession>A0ABW1SAD0</accession>
<keyword evidence="8 9" id="KW-0472">Membrane</keyword>
<keyword evidence="4" id="KW-0276">Fatty acid metabolism</keyword>
<dbReference type="RefSeq" id="WP_377378778.1">
    <property type="nucleotide sequence ID" value="NZ_JBHSSW010000012.1"/>
</dbReference>
<dbReference type="EMBL" id="JBHSSW010000012">
    <property type="protein sequence ID" value="MFC6198508.1"/>
    <property type="molecule type" value="Genomic_DNA"/>
</dbReference>
<feature type="transmembrane region" description="Helical" evidence="9">
    <location>
        <begin position="7"/>
        <end position="28"/>
    </location>
</feature>
<evidence type="ECO:0000313" key="11">
    <source>
        <dbReference type="Proteomes" id="UP001596303"/>
    </source>
</evidence>
<evidence type="ECO:0000256" key="2">
    <source>
        <dbReference type="ARBA" id="ARBA00008749"/>
    </source>
</evidence>
<keyword evidence="11" id="KW-1185">Reference proteome</keyword>
<evidence type="ECO:0000313" key="10">
    <source>
        <dbReference type="EMBL" id="MFC6198508.1"/>
    </source>
</evidence>
<dbReference type="Proteomes" id="UP001596303">
    <property type="component" value="Unassembled WGS sequence"/>
</dbReference>
<keyword evidence="3 9" id="KW-0812">Transmembrane</keyword>
<proteinExistence type="inferred from homology"/>
<sequence length="288" mass="32487">MGSCFSAFIYPALGVIGMITAIVAGLLMESVHLHWYYAPIVLVVIAATVVICNIGIGGLHRVWQHKAGKLHAPAQMLVMINCIIAMQGSIKDWINYHSQHHRFADKPGDPHNPFESKAWAWVGWILFRDEMDLKRPMPLWIKNSAIIRVCDRNYNLLSVLVHFVLPAIIYAIVWAAGGDLIITLLIHASVVIGRAIQFHATVLGINVFGHLQMPKWFTYTLALLTGGEAFHDHHHDEPISILHLPRKGFWNRIFDYNGTALLIMEKLKLARDFKIAPQFAMVPVKARK</sequence>
<evidence type="ECO:0000256" key="3">
    <source>
        <dbReference type="ARBA" id="ARBA00022692"/>
    </source>
</evidence>
<evidence type="ECO:0000256" key="7">
    <source>
        <dbReference type="ARBA" id="ARBA00023098"/>
    </source>
</evidence>
<feature type="transmembrane region" description="Helical" evidence="9">
    <location>
        <begin position="154"/>
        <end position="175"/>
    </location>
</feature>
<evidence type="ECO:0000256" key="5">
    <source>
        <dbReference type="ARBA" id="ARBA00022989"/>
    </source>
</evidence>
<name>A0ABW1SAD0_9PROT</name>
<feature type="transmembrane region" description="Helical" evidence="9">
    <location>
        <begin position="34"/>
        <end position="56"/>
    </location>
</feature>
<dbReference type="PANTHER" id="PTHR11351:SF3">
    <property type="entry name" value="BLL4393 PROTEIN"/>
    <property type="match status" value="1"/>
</dbReference>
<comment type="caution">
    <text evidence="10">The sequence shown here is derived from an EMBL/GenBank/DDBJ whole genome shotgun (WGS) entry which is preliminary data.</text>
</comment>
<evidence type="ECO:0000256" key="9">
    <source>
        <dbReference type="SAM" id="Phobius"/>
    </source>
</evidence>
<keyword evidence="6" id="KW-0560">Oxidoreductase</keyword>
<evidence type="ECO:0000256" key="1">
    <source>
        <dbReference type="ARBA" id="ARBA00004141"/>
    </source>
</evidence>
<feature type="transmembrane region" description="Helical" evidence="9">
    <location>
        <begin position="181"/>
        <end position="208"/>
    </location>
</feature>
<evidence type="ECO:0000256" key="8">
    <source>
        <dbReference type="ARBA" id="ARBA00023136"/>
    </source>
</evidence>
<comment type="subcellular location">
    <subcellularLocation>
        <location evidence="1">Membrane</location>
        <topology evidence="1">Multi-pass membrane protein</topology>
    </subcellularLocation>
</comment>
<reference evidence="11" key="1">
    <citation type="journal article" date="2019" name="Int. J. Syst. Evol. Microbiol.">
        <title>The Global Catalogue of Microorganisms (GCM) 10K type strain sequencing project: providing services to taxonomists for standard genome sequencing and annotation.</title>
        <authorList>
            <consortium name="The Broad Institute Genomics Platform"/>
            <consortium name="The Broad Institute Genome Sequencing Center for Infectious Disease"/>
            <person name="Wu L."/>
            <person name="Ma J."/>
        </authorList>
    </citation>
    <scope>NUCLEOTIDE SEQUENCE [LARGE SCALE GENOMIC DNA]</scope>
    <source>
        <strain evidence="11">CGMCC-1.15741</strain>
    </source>
</reference>
<comment type="similarity">
    <text evidence="2">Belongs to the fatty acid desaturase type 2 family.</text>
</comment>
<dbReference type="InterPro" id="IPR015876">
    <property type="entry name" value="Acyl-CoA_DS"/>
</dbReference>
<organism evidence="10 11">
    <name type="scientific">Ponticaulis profundi</name>
    <dbReference type="NCBI Taxonomy" id="2665222"/>
    <lineage>
        <taxon>Bacteria</taxon>
        <taxon>Pseudomonadati</taxon>
        <taxon>Pseudomonadota</taxon>
        <taxon>Alphaproteobacteria</taxon>
        <taxon>Hyphomonadales</taxon>
        <taxon>Hyphomonadaceae</taxon>
        <taxon>Ponticaulis</taxon>
    </lineage>
</organism>
<evidence type="ECO:0000256" key="4">
    <source>
        <dbReference type="ARBA" id="ARBA00022832"/>
    </source>
</evidence>
<dbReference type="PRINTS" id="PR00075">
    <property type="entry name" value="FACDDSATRASE"/>
</dbReference>
<protein>
    <submittedName>
        <fullName evidence="10">Acyl-CoA desaturase</fullName>
    </submittedName>
</protein>
<keyword evidence="5 9" id="KW-1133">Transmembrane helix</keyword>
<evidence type="ECO:0000256" key="6">
    <source>
        <dbReference type="ARBA" id="ARBA00023002"/>
    </source>
</evidence>